<gene>
    <name evidence="1" type="ORF">CRD36_04665</name>
</gene>
<dbReference type="InParanoid" id="A0A2G4YUF8"/>
<proteinExistence type="predicted"/>
<evidence type="ECO:0000313" key="2">
    <source>
        <dbReference type="Proteomes" id="UP000229730"/>
    </source>
</evidence>
<dbReference type="AlphaFoldDB" id="A0A2G4YUF8"/>
<dbReference type="Proteomes" id="UP000229730">
    <property type="component" value="Unassembled WGS sequence"/>
</dbReference>
<dbReference type="SUPFAM" id="SSF53850">
    <property type="entry name" value="Periplasmic binding protein-like II"/>
    <property type="match status" value="1"/>
</dbReference>
<evidence type="ECO:0000313" key="1">
    <source>
        <dbReference type="EMBL" id="PHZ85969.1"/>
    </source>
</evidence>
<sequence>MLIIYGQGAVIAPCAENIPPEKIYIIGYTERSRIHERSRTIVKQAYEKAGIKYRFTPLPSLRSLEEANAGVIDGEVGRIPEAVKRYRNLVRVNVPIYYGTGYAFTTRNDIDVYQDDLLSKYHVGYRRGSLWAAIELRGREANIAKNHLTLFKMLSRGRFDIALAAPPFEKDVQRFIKESNPRVIRLEPAVRTSPVYHFVHRKNAAIIPKLEAALRALQKQKSTNP</sequence>
<keyword evidence="2" id="KW-1185">Reference proteome</keyword>
<name>A0A2G4YUF8_9PROT</name>
<reference evidence="1 2" key="1">
    <citation type="submission" date="2017-10" db="EMBL/GenBank/DDBJ databases">
        <title>Frigbacter circumglobatus gen. nov. sp. nov., isolated from sediment cultured in situ.</title>
        <authorList>
            <person name="Zhao Z."/>
        </authorList>
    </citation>
    <scope>NUCLEOTIDE SEQUENCE [LARGE SCALE GENOMIC DNA]</scope>
    <source>
        <strain evidence="1 2">ZYL</strain>
    </source>
</reference>
<comment type="caution">
    <text evidence="1">The sequence shown here is derived from an EMBL/GenBank/DDBJ whole genome shotgun (WGS) entry which is preliminary data.</text>
</comment>
<organism evidence="1 2">
    <name type="scientific">Paremcibacter congregatus</name>
    <dbReference type="NCBI Taxonomy" id="2043170"/>
    <lineage>
        <taxon>Bacteria</taxon>
        <taxon>Pseudomonadati</taxon>
        <taxon>Pseudomonadota</taxon>
        <taxon>Alphaproteobacteria</taxon>
        <taxon>Emcibacterales</taxon>
        <taxon>Emcibacteraceae</taxon>
        <taxon>Paremcibacter</taxon>
    </lineage>
</organism>
<protein>
    <submittedName>
        <fullName evidence="1">Uncharacterized protein</fullName>
    </submittedName>
</protein>
<dbReference type="Gene3D" id="3.40.190.10">
    <property type="entry name" value="Periplasmic binding protein-like II"/>
    <property type="match status" value="2"/>
</dbReference>
<dbReference type="EMBL" id="PDEM01000009">
    <property type="protein sequence ID" value="PHZ85969.1"/>
    <property type="molecule type" value="Genomic_DNA"/>
</dbReference>
<accession>A0A2G4YUF8</accession>